<dbReference type="InterPro" id="IPR012944">
    <property type="entry name" value="SusD_RagB_dom"/>
</dbReference>
<accession>A4CMA9</accession>
<evidence type="ECO:0000256" key="1">
    <source>
        <dbReference type="ARBA" id="ARBA00004442"/>
    </source>
</evidence>
<organism evidence="8 9">
    <name type="scientific">Robiginitalea biformata (strain ATCC BAA-864 / DSM 15991 / KCTC 12146 / HTCC2501)</name>
    <dbReference type="NCBI Taxonomy" id="313596"/>
    <lineage>
        <taxon>Bacteria</taxon>
        <taxon>Pseudomonadati</taxon>
        <taxon>Bacteroidota</taxon>
        <taxon>Flavobacteriia</taxon>
        <taxon>Flavobacteriales</taxon>
        <taxon>Flavobacteriaceae</taxon>
        <taxon>Robiginitalea</taxon>
    </lineage>
</organism>
<comment type="similarity">
    <text evidence="2">Belongs to the SusD family.</text>
</comment>
<keyword evidence="5" id="KW-0998">Cell outer membrane</keyword>
<dbReference type="SUPFAM" id="SSF48452">
    <property type="entry name" value="TPR-like"/>
    <property type="match status" value="1"/>
</dbReference>
<feature type="domain" description="RagB/SusD" evidence="6">
    <location>
        <begin position="357"/>
        <end position="477"/>
    </location>
</feature>
<dbReference type="AlphaFoldDB" id="A4CMA9"/>
<evidence type="ECO:0000259" key="6">
    <source>
        <dbReference type="Pfam" id="PF07980"/>
    </source>
</evidence>
<dbReference type="GO" id="GO:0009279">
    <property type="term" value="C:cell outer membrane"/>
    <property type="evidence" value="ECO:0007669"/>
    <property type="project" value="UniProtKB-SubCell"/>
</dbReference>
<gene>
    <name evidence="8" type="ordered locus">RB2501_10762</name>
</gene>
<dbReference type="Pfam" id="PF14322">
    <property type="entry name" value="SusD-like_3"/>
    <property type="match status" value="1"/>
</dbReference>
<dbReference type="EMBL" id="CP001712">
    <property type="protein sequence ID" value="EAR14801.1"/>
    <property type="molecule type" value="Genomic_DNA"/>
</dbReference>
<evidence type="ECO:0000313" key="8">
    <source>
        <dbReference type="EMBL" id="EAR14801.1"/>
    </source>
</evidence>
<dbReference type="Proteomes" id="UP000009049">
    <property type="component" value="Chromosome"/>
</dbReference>
<comment type="subcellular location">
    <subcellularLocation>
        <location evidence="1">Cell outer membrane</location>
    </subcellularLocation>
</comment>
<dbReference type="OrthoDB" id="5694214at2"/>
<dbReference type="RefSeq" id="WP_015754122.1">
    <property type="nucleotide sequence ID" value="NC_013222.1"/>
</dbReference>
<dbReference type="HOGENOM" id="CLU_015553_1_2_10"/>
<dbReference type="eggNOG" id="COG3637">
    <property type="taxonomic scope" value="Bacteria"/>
</dbReference>
<dbReference type="STRING" id="313596.RB2501_10762"/>
<evidence type="ECO:0000259" key="7">
    <source>
        <dbReference type="Pfam" id="PF14322"/>
    </source>
</evidence>
<proteinExistence type="inferred from homology"/>
<dbReference type="Gene3D" id="1.25.40.390">
    <property type="match status" value="1"/>
</dbReference>
<reference evidence="8 9" key="1">
    <citation type="journal article" date="2009" name="J. Bacteriol.">
        <title>Complete genome sequence of Robiginitalea biformata HTCC2501.</title>
        <authorList>
            <person name="Oh H.M."/>
            <person name="Giovannoni S.J."/>
            <person name="Lee K."/>
            <person name="Ferriera S."/>
            <person name="Johnson J."/>
            <person name="Cho J.C."/>
        </authorList>
    </citation>
    <scope>NUCLEOTIDE SEQUENCE [LARGE SCALE GENOMIC DNA]</scope>
    <source>
        <strain evidence="9">ATCC BAA-864 / HTCC2501 / KCTC 12146</strain>
    </source>
</reference>
<dbReference type="Pfam" id="PF07980">
    <property type="entry name" value="SusD_RagB"/>
    <property type="match status" value="1"/>
</dbReference>
<sequence>MKPYKITLLALIVFFHLGCEKRLDEEVFSELSPSTLFTTETGLSTLLKASYTNAHRSGAVETWGPLHIESMTSGETWGAGGSIENLWIALMDFTWDSNHSQLFSIWQTHFSSIRDANIVLDNLDNENLSDGFRQVTEAEARFLRGWNYAALYNWFGRLPLYTSSTDDPLQPRATDEETRAFIEQELEAAAANLPDQATEFGRASRGTALAVLTKYYLNTRQWQKAANAAQDVIELGQYALLTNYSDVFAFDNEGNQELIWAHPKDGATIAAAGNALNALTFPPDFPVPFPSNSVFAARTYLFDDFVNSFEASDTRTSQIITEWTSTSTGELVQGLGNDQSFPNKFPFEPTSVGPWAGNDVPVIRYADILLSRAEALNELNGPSQEAIDLINQVRNRAGATPLDLADYNQTTLREAILQEREWEFYFEQKAREDQIRHGVFIERAQARGKNAQEFRRLFPIPQVELDANSLLEQNPGY</sequence>
<evidence type="ECO:0000256" key="4">
    <source>
        <dbReference type="ARBA" id="ARBA00023136"/>
    </source>
</evidence>
<dbReference type="InterPro" id="IPR011990">
    <property type="entry name" value="TPR-like_helical_dom_sf"/>
</dbReference>
<evidence type="ECO:0000256" key="2">
    <source>
        <dbReference type="ARBA" id="ARBA00006275"/>
    </source>
</evidence>
<name>A4CMA9_ROBBH</name>
<evidence type="ECO:0000256" key="3">
    <source>
        <dbReference type="ARBA" id="ARBA00022729"/>
    </source>
</evidence>
<keyword evidence="9" id="KW-1185">Reference proteome</keyword>
<keyword evidence="4" id="KW-0472">Membrane</keyword>
<protein>
    <submittedName>
        <fullName evidence="8">Putative outer membrane protein, probably involved in nutrient binding</fullName>
    </submittedName>
</protein>
<feature type="domain" description="SusD-like N-terminal" evidence="7">
    <location>
        <begin position="92"/>
        <end position="217"/>
    </location>
</feature>
<evidence type="ECO:0000256" key="5">
    <source>
        <dbReference type="ARBA" id="ARBA00023237"/>
    </source>
</evidence>
<evidence type="ECO:0000313" key="9">
    <source>
        <dbReference type="Proteomes" id="UP000009049"/>
    </source>
</evidence>
<dbReference type="InterPro" id="IPR033985">
    <property type="entry name" value="SusD-like_N"/>
</dbReference>
<keyword evidence="3" id="KW-0732">Signal</keyword>
<dbReference type="KEGG" id="rbi:RB2501_10762"/>